<protein>
    <recommendedName>
        <fullName evidence="3">Transcription elongation factor, mitochondrial</fullName>
    </recommendedName>
</protein>
<dbReference type="AlphaFoldDB" id="A0AA39KK60"/>
<dbReference type="PANTHER" id="PTHR21053:SF2">
    <property type="entry name" value="TRANSCRIPTION ELONGATION FACTOR, MITOCHONDRIAL"/>
    <property type="match status" value="1"/>
</dbReference>
<sequence length="332" mass="37778">MLSAFYKSLLIRFRPHVNSHISILKYHNSGVKYYPVRTSSMFTTDEELKILNTINSSSAEEFNKYEIKEKDLSKLLLYREKNGKFDTFDDLLLTQNISPFMKLCKSILSGEKSVRKTKTPGAPKSLISPSINDDTKKKIKTTMGFHIFGNQISWALIDENDNLSSWNSKQFENPSRSTLVPLINTIIEITSEFPHVDAYVMESDPYSSLSKLKTAAFSFYLQRQQVIAALIAVLGMRCQLEEKQIQTINNFYMLQARASARRYNLAVGSETISAESVVANILTPSSNENNKSLLSINPDILAQYSSYSHEIREQLNSVLLVTLTFIDIIRNR</sequence>
<gene>
    <name evidence="1" type="ORF">PV328_002962</name>
</gene>
<dbReference type="GO" id="GO:0030337">
    <property type="term" value="F:DNA polymerase processivity factor activity"/>
    <property type="evidence" value="ECO:0007669"/>
    <property type="project" value="TreeGrafter"/>
</dbReference>
<evidence type="ECO:0000313" key="1">
    <source>
        <dbReference type="EMBL" id="KAK0164321.1"/>
    </source>
</evidence>
<reference evidence="1" key="2">
    <citation type="submission" date="2023-03" db="EMBL/GenBank/DDBJ databases">
        <authorList>
            <person name="Inwood S.N."/>
            <person name="Skelly J.G."/>
            <person name="Guhlin J."/>
            <person name="Harrop T.W.R."/>
            <person name="Goldson S.G."/>
            <person name="Dearden P.K."/>
        </authorList>
    </citation>
    <scope>NUCLEOTIDE SEQUENCE</scope>
    <source>
        <strain evidence="1">Irish</strain>
        <tissue evidence="1">Whole body</tissue>
    </source>
</reference>
<reference evidence="1" key="1">
    <citation type="journal article" date="2023" name="bioRxiv">
        <title>Scaffold-level genome assemblies of two parasitoid biocontrol wasps reveal the parthenogenesis mechanism and an associated novel virus.</title>
        <authorList>
            <person name="Inwood S."/>
            <person name="Skelly J."/>
            <person name="Guhlin J."/>
            <person name="Harrop T."/>
            <person name="Goldson S."/>
            <person name="Dearden P."/>
        </authorList>
    </citation>
    <scope>NUCLEOTIDE SEQUENCE</scope>
    <source>
        <strain evidence="1">Irish</strain>
        <tissue evidence="1">Whole body</tissue>
    </source>
</reference>
<proteinExistence type="predicted"/>
<dbReference type="Gene3D" id="1.10.150.280">
    <property type="entry name" value="AF1531-like domain"/>
    <property type="match status" value="1"/>
</dbReference>
<organism evidence="1 2">
    <name type="scientific">Microctonus aethiopoides</name>
    <dbReference type="NCBI Taxonomy" id="144406"/>
    <lineage>
        <taxon>Eukaryota</taxon>
        <taxon>Metazoa</taxon>
        <taxon>Ecdysozoa</taxon>
        <taxon>Arthropoda</taxon>
        <taxon>Hexapoda</taxon>
        <taxon>Insecta</taxon>
        <taxon>Pterygota</taxon>
        <taxon>Neoptera</taxon>
        <taxon>Endopterygota</taxon>
        <taxon>Hymenoptera</taxon>
        <taxon>Apocrita</taxon>
        <taxon>Ichneumonoidea</taxon>
        <taxon>Braconidae</taxon>
        <taxon>Euphorinae</taxon>
        <taxon>Microctonus</taxon>
    </lineage>
</organism>
<dbReference type="Proteomes" id="UP001168990">
    <property type="component" value="Unassembled WGS sequence"/>
</dbReference>
<dbReference type="EMBL" id="JAQQBS010001422">
    <property type="protein sequence ID" value="KAK0164321.1"/>
    <property type="molecule type" value="Genomic_DNA"/>
</dbReference>
<dbReference type="InterPro" id="IPR039150">
    <property type="entry name" value="TEFM"/>
</dbReference>
<name>A0AA39KK60_9HYME</name>
<dbReference type="GO" id="GO:0042645">
    <property type="term" value="C:mitochondrial nucleoid"/>
    <property type="evidence" value="ECO:0007669"/>
    <property type="project" value="TreeGrafter"/>
</dbReference>
<comment type="caution">
    <text evidence="1">The sequence shown here is derived from an EMBL/GenBank/DDBJ whole genome shotgun (WGS) entry which is preliminary data.</text>
</comment>
<evidence type="ECO:0008006" key="3">
    <source>
        <dbReference type="Google" id="ProtNLM"/>
    </source>
</evidence>
<dbReference type="GO" id="GO:0006392">
    <property type="term" value="P:transcription elongation by mitochondrial RNA polymerase"/>
    <property type="evidence" value="ECO:0007669"/>
    <property type="project" value="InterPro"/>
</dbReference>
<keyword evidence="2" id="KW-1185">Reference proteome</keyword>
<evidence type="ECO:0000313" key="2">
    <source>
        <dbReference type="Proteomes" id="UP001168990"/>
    </source>
</evidence>
<dbReference type="PANTHER" id="PTHR21053">
    <property type="entry name" value="TRANSCRIPTION ELONGATION FACTOR, MITOCHONDRIAL"/>
    <property type="match status" value="1"/>
</dbReference>
<accession>A0AA39KK60</accession>